<reference evidence="2 3" key="1">
    <citation type="submission" date="2021-06" db="EMBL/GenBank/DDBJ databases">
        <title>Caerostris extrusa draft genome.</title>
        <authorList>
            <person name="Kono N."/>
            <person name="Arakawa K."/>
        </authorList>
    </citation>
    <scope>NUCLEOTIDE SEQUENCE [LARGE SCALE GENOMIC DNA]</scope>
</reference>
<evidence type="ECO:0000259" key="1">
    <source>
        <dbReference type="Pfam" id="PF17789"/>
    </source>
</evidence>
<protein>
    <submittedName>
        <fullName evidence="2">MG4 domain-containing protein</fullName>
    </submittedName>
</protein>
<sequence length="122" mass="13841">MVKANVIEQGTGVQINKTEYLQRSYSPLKLDFNTQENHGKFFKPGLPYRGKLKVSNPDNTPAAEESIEICADISRKRKIDIWLASREVRNCKNYTSDIDGIIKFALPPQNVDTVSVKLMQNL</sequence>
<organism evidence="2 3">
    <name type="scientific">Caerostris extrusa</name>
    <name type="common">Bark spider</name>
    <name type="synonym">Caerostris bankana</name>
    <dbReference type="NCBI Taxonomy" id="172846"/>
    <lineage>
        <taxon>Eukaryota</taxon>
        <taxon>Metazoa</taxon>
        <taxon>Ecdysozoa</taxon>
        <taxon>Arthropoda</taxon>
        <taxon>Chelicerata</taxon>
        <taxon>Arachnida</taxon>
        <taxon>Araneae</taxon>
        <taxon>Araneomorphae</taxon>
        <taxon>Entelegynae</taxon>
        <taxon>Araneoidea</taxon>
        <taxon>Araneidae</taxon>
        <taxon>Caerostris</taxon>
    </lineage>
</organism>
<dbReference type="Pfam" id="PF17789">
    <property type="entry name" value="MG4"/>
    <property type="match status" value="1"/>
</dbReference>
<dbReference type="InterPro" id="IPR050473">
    <property type="entry name" value="A2M/Complement_sys"/>
</dbReference>
<dbReference type="PANTHER" id="PTHR11412">
    <property type="entry name" value="MACROGLOBULIN / COMPLEMENT"/>
    <property type="match status" value="1"/>
</dbReference>
<dbReference type="EMBL" id="BPLR01013733">
    <property type="protein sequence ID" value="GIY63382.1"/>
    <property type="molecule type" value="Genomic_DNA"/>
</dbReference>
<gene>
    <name evidence="2" type="primary">AVEN_53902_1</name>
    <name evidence="2" type="ORF">CEXT_236281</name>
</gene>
<proteinExistence type="predicted"/>
<feature type="domain" description="Macroglobulin" evidence="1">
    <location>
        <begin position="38"/>
        <end position="116"/>
    </location>
</feature>
<evidence type="ECO:0000313" key="2">
    <source>
        <dbReference type="EMBL" id="GIY63382.1"/>
    </source>
</evidence>
<evidence type="ECO:0000313" key="3">
    <source>
        <dbReference type="Proteomes" id="UP001054945"/>
    </source>
</evidence>
<dbReference type="InterPro" id="IPR040839">
    <property type="entry name" value="MG4"/>
</dbReference>
<dbReference type="Proteomes" id="UP001054945">
    <property type="component" value="Unassembled WGS sequence"/>
</dbReference>
<dbReference type="PANTHER" id="PTHR11412:SF171">
    <property type="entry name" value="PREGNANCY ZONE PROTEIN-LIKE PROTEIN"/>
    <property type="match status" value="1"/>
</dbReference>
<comment type="caution">
    <text evidence="2">The sequence shown here is derived from an EMBL/GenBank/DDBJ whole genome shotgun (WGS) entry which is preliminary data.</text>
</comment>
<dbReference type="AlphaFoldDB" id="A0AAV4UZK8"/>
<name>A0AAV4UZK8_CAEEX</name>
<accession>A0AAV4UZK8</accession>
<dbReference type="InterPro" id="IPR013783">
    <property type="entry name" value="Ig-like_fold"/>
</dbReference>
<keyword evidence="3" id="KW-1185">Reference proteome</keyword>
<dbReference type="Gene3D" id="2.60.40.10">
    <property type="entry name" value="Immunoglobulins"/>
    <property type="match status" value="1"/>
</dbReference>